<gene>
    <name evidence="2" type="ORF">K435DRAFT_856667</name>
</gene>
<feature type="compositionally biased region" description="Low complexity" evidence="1">
    <location>
        <begin position="415"/>
        <end position="427"/>
    </location>
</feature>
<feature type="compositionally biased region" description="Basic and acidic residues" evidence="1">
    <location>
        <begin position="91"/>
        <end position="102"/>
    </location>
</feature>
<feature type="region of interest" description="Disordered" evidence="1">
    <location>
        <begin position="91"/>
        <end position="157"/>
    </location>
</feature>
<dbReference type="EMBL" id="ML179136">
    <property type="protein sequence ID" value="THU98429.1"/>
    <property type="molecule type" value="Genomic_DNA"/>
</dbReference>
<evidence type="ECO:0000256" key="1">
    <source>
        <dbReference type="SAM" id="MobiDB-lite"/>
    </source>
</evidence>
<name>A0A4S8M7W8_DENBC</name>
<feature type="compositionally biased region" description="Acidic residues" evidence="1">
    <location>
        <begin position="329"/>
        <end position="339"/>
    </location>
</feature>
<reference evidence="2 3" key="1">
    <citation type="journal article" date="2019" name="Nat. Ecol. Evol.">
        <title>Megaphylogeny resolves global patterns of mushroom evolution.</title>
        <authorList>
            <person name="Varga T."/>
            <person name="Krizsan K."/>
            <person name="Foldi C."/>
            <person name="Dima B."/>
            <person name="Sanchez-Garcia M."/>
            <person name="Sanchez-Ramirez S."/>
            <person name="Szollosi G.J."/>
            <person name="Szarkandi J.G."/>
            <person name="Papp V."/>
            <person name="Albert L."/>
            <person name="Andreopoulos W."/>
            <person name="Angelini C."/>
            <person name="Antonin V."/>
            <person name="Barry K.W."/>
            <person name="Bougher N.L."/>
            <person name="Buchanan P."/>
            <person name="Buyck B."/>
            <person name="Bense V."/>
            <person name="Catcheside P."/>
            <person name="Chovatia M."/>
            <person name="Cooper J."/>
            <person name="Damon W."/>
            <person name="Desjardin D."/>
            <person name="Finy P."/>
            <person name="Geml J."/>
            <person name="Haridas S."/>
            <person name="Hughes K."/>
            <person name="Justo A."/>
            <person name="Karasinski D."/>
            <person name="Kautmanova I."/>
            <person name="Kiss B."/>
            <person name="Kocsube S."/>
            <person name="Kotiranta H."/>
            <person name="LaButti K.M."/>
            <person name="Lechner B.E."/>
            <person name="Liimatainen K."/>
            <person name="Lipzen A."/>
            <person name="Lukacs Z."/>
            <person name="Mihaltcheva S."/>
            <person name="Morgado L.N."/>
            <person name="Niskanen T."/>
            <person name="Noordeloos M.E."/>
            <person name="Ohm R.A."/>
            <person name="Ortiz-Santana B."/>
            <person name="Ovrebo C."/>
            <person name="Racz N."/>
            <person name="Riley R."/>
            <person name="Savchenko A."/>
            <person name="Shiryaev A."/>
            <person name="Soop K."/>
            <person name="Spirin V."/>
            <person name="Szebenyi C."/>
            <person name="Tomsovsky M."/>
            <person name="Tulloss R.E."/>
            <person name="Uehling J."/>
            <person name="Grigoriev I.V."/>
            <person name="Vagvolgyi C."/>
            <person name="Papp T."/>
            <person name="Martin F.M."/>
            <person name="Miettinen O."/>
            <person name="Hibbett D.S."/>
            <person name="Nagy L.G."/>
        </authorList>
    </citation>
    <scope>NUCLEOTIDE SEQUENCE [LARGE SCALE GENOMIC DNA]</scope>
    <source>
        <strain evidence="2 3">CBS 962.96</strain>
    </source>
</reference>
<feature type="compositionally biased region" description="Basic and acidic residues" evidence="1">
    <location>
        <begin position="13"/>
        <end position="23"/>
    </location>
</feature>
<feature type="region of interest" description="Disordered" evidence="1">
    <location>
        <begin position="298"/>
        <end position="339"/>
    </location>
</feature>
<feature type="compositionally biased region" description="Polar residues" evidence="1">
    <location>
        <begin position="27"/>
        <end position="50"/>
    </location>
</feature>
<feature type="compositionally biased region" description="Basic and acidic residues" evidence="1">
    <location>
        <begin position="53"/>
        <end position="68"/>
    </location>
</feature>
<evidence type="ECO:0000313" key="2">
    <source>
        <dbReference type="EMBL" id="THU98429.1"/>
    </source>
</evidence>
<protein>
    <submittedName>
        <fullName evidence="2">Uncharacterized protein</fullName>
    </submittedName>
</protein>
<organism evidence="2 3">
    <name type="scientific">Dendrothele bispora (strain CBS 962.96)</name>
    <dbReference type="NCBI Taxonomy" id="1314807"/>
    <lineage>
        <taxon>Eukaryota</taxon>
        <taxon>Fungi</taxon>
        <taxon>Dikarya</taxon>
        <taxon>Basidiomycota</taxon>
        <taxon>Agaricomycotina</taxon>
        <taxon>Agaricomycetes</taxon>
        <taxon>Agaricomycetidae</taxon>
        <taxon>Agaricales</taxon>
        <taxon>Agaricales incertae sedis</taxon>
        <taxon>Dendrothele</taxon>
    </lineage>
</organism>
<accession>A0A4S8M7W8</accession>
<feature type="compositionally biased region" description="Pro residues" evidence="1">
    <location>
        <begin position="235"/>
        <end position="244"/>
    </location>
</feature>
<dbReference type="AlphaFoldDB" id="A0A4S8M7W8"/>
<feature type="region of interest" description="Disordered" evidence="1">
    <location>
        <begin position="1"/>
        <end position="68"/>
    </location>
</feature>
<feature type="compositionally biased region" description="Acidic residues" evidence="1">
    <location>
        <begin position="428"/>
        <end position="453"/>
    </location>
</feature>
<dbReference type="Proteomes" id="UP000297245">
    <property type="component" value="Unassembled WGS sequence"/>
</dbReference>
<feature type="compositionally biased region" description="Polar residues" evidence="1">
    <location>
        <begin position="1"/>
        <end position="12"/>
    </location>
</feature>
<evidence type="ECO:0000313" key="3">
    <source>
        <dbReference type="Proteomes" id="UP000297245"/>
    </source>
</evidence>
<feature type="compositionally biased region" description="Acidic residues" evidence="1">
    <location>
        <begin position="368"/>
        <end position="380"/>
    </location>
</feature>
<feature type="region of interest" description="Disordered" evidence="1">
    <location>
        <begin position="219"/>
        <end position="282"/>
    </location>
</feature>
<keyword evidence="3" id="KW-1185">Reference proteome</keyword>
<feature type="region of interest" description="Disordered" evidence="1">
    <location>
        <begin position="360"/>
        <end position="453"/>
    </location>
</feature>
<sequence>MTSPNEFLQTDNTKPETPDHPKPDMLTPQTAGVIRSNSNTFPYLDISTSRPFRLPEEYKRRQESRQQEIEEIEREIEKIDQEEARLKEEIRRIEEEMAESDRRRAKRRADRRNQQPNQETKPRETVEPGQHGTNLVDPMTVPQPSFGPCQPILSGPSIPPVPNSAQYPPVIWPPVPANWAQRPAPPPVIWPPIPINWTYPVQPPTSSFFPPPIPFLNLPPPLSPRQADNFSAAPRIPPLPPQIHPPALSESPPKNQKLGKTTARRAPRPEQPNSHGKKYQGGCSARVCERNNPVQGYCGGGNRGESRKRGKNIGTSHIPAEPDGGILSSDEESDREEEMNAGAFESLSAYAVMGNDTSITITIPGDQTDMDSDMEVEVDGSENSSSDGAVMGNDTSITITIPGFRIDVDSDVEVEVNGSENSSSDGNSDVDENSSEEESSGEEESSDSDEESE</sequence>
<proteinExistence type="predicted"/>
<feature type="compositionally biased region" description="Polar residues" evidence="1">
    <location>
        <begin position="381"/>
        <end position="399"/>
    </location>
</feature>